<dbReference type="Pfam" id="PF00535">
    <property type="entry name" value="Glycos_transf_2"/>
    <property type="match status" value="1"/>
</dbReference>
<protein>
    <submittedName>
        <fullName evidence="2">Glycosyltransferase family 2 protein</fullName>
        <ecNumber evidence="2">2.4.-.-</ecNumber>
    </submittedName>
</protein>
<dbReference type="PANTHER" id="PTHR43179">
    <property type="entry name" value="RHAMNOSYLTRANSFERASE WBBL"/>
    <property type="match status" value="1"/>
</dbReference>
<dbReference type="EC" id="2.4.-.-" evidence="2"/>
<keyword evidence="2" id="KW-0808">Transferase</keyword>
<dbReference type="Gene3D" id="3.90.550.10">
    <property type="entry name" value="Spore Coat Polysaccharide Biosynthesis Protein SpsA, Chain A"/>
    <property type="match status" value="1"/>
</dbReference>
<comment type="caution">
    <text evidence="2">The sequence shown here is derived from an EMBL/GenBank/DDBJ whole genome shotgun (WGS) entry which is preliminary data.</text>
</comment>
<dbReference type="GO" id="GO:0016757">
    <property type="term" value="F:glycosyltransferase activity"/>
    <property type="evidence" value="ECO:0007669"/>
    <property type="project" value="UniProtKB-KW"/>
</dbReference>
<dbReference type="InterPro" id="IPR029044">
    <property type="entry name" value="Nucleotide-diphossugar_trans"/>
</dbReference>
<keyword evidence="3" id="KW-1185">Reference proteome</keyword>
<evidence type="ECO:0000313" key="2">
    <source>
        <dbReference type="EMBL" id="MEX6632501.1"/>
    </source>
</evidence>
<dbReference type="RefSeq" id="WP_369312425.1">
    <property type="nucleotide sequence ID" value="NZ_JBEHZE010000001.1"/>
</dbReference>
<dbReference type="PANTHER" id="PTHR43179:SF11">
    <property type="entry name" value="GLYCOSYL TRANSFERASE"/>
    <property type="match status" value="1"/>
</dbReference>
<dbReference type="EMBL" id="JBEHZE010000001">
    <property type="protein sequence ID" value="MEX6632501.1"/>
    <property type="molecule type" value="Genomic_DNA"/>
</dbReference>
<dbReference type="CDD" id="cd04186">
    <property type="entry name" value="GT_2_like_c"/>
    <property type="match status" value="1"/>
</dbReference>
<reference evidence="2 3" key="1">
    <citation type="submission" date="2024-05" db="EMBL/GenBank/DDBJ databases">
        <title>Three bacterial strains, DH-69, EH-24, and ECK-19 isolated from coastal sediments.</title>
        <authorList>
            <person name="Ye Y.-Q."/>
            <person name="Du Z.-J."/>
        </authorList>
    </citation>
    <scope>NUCLEOTIDE SEQUENCE [LARGE SCALE GENOMIC DNA]</scope>
    <source>
        <strain evidence="2 3">ECK-19</strain>
    </source>
</reference>
<name>A0ABV3Z144_9PROT</name>
<dbReference type="Proteomes" id="UP001560685">
    <property type="component" value="Unassembled WGS sequence"/>
</dbReference>
<proteinExistence type="predicted"/>
<accession>A0ABV3Z144</accession>
<organism evidence="2 3">
    <name type="scientific">Hyphococcus lacteus</name>
    <dbReference type="NCBI Taxonomy" id="3143536"/>
    <lineage>
        <taxon>Bacteria</taxon>
        <taxon>Pseudomonadati</taxon>
        <taxon>Pseudomonadota</taxon>
        <taxon>Alphaproteobacteria</taxon>
        <taxon>Parvularculales</taxon>
        <taxon>Parvularculaceae</taxon>
        <taxon>Hyphococcus</taxon>
    </lineage>
</organism>
<evidence type="ECO:0000259" key="1">
    <source>
        <dbReference type="Pfam" id="PF00535"/>
    </source>
</evidence>
<dbReference type="SUPFAM" id="SSF53448">
    <property type="entry name" value="Nucleotide-diphospho-sugar transferases"/>
    <property type="match status" value="1"/>
</dbReference>
<keyword evidence="2" id="KW-0328">Glycosyltransferase</keyword>
<gene>
    <name evidence="2" type="ORF">ABFZ84_02975</name>
</gene>
<sequence>MEADHSSPLVTVIIVNYNAGDRLRRCLEHLAAQVFRNFDIIVVDNASDDDSLAVATASDIKFTLIEAGDNLGFAAANNLAAKSARGRWLAFLNPDAYAEPNWLTAFVAGQRRFPVVEAFGSTQIDDHDHDRLDGAGDVCSVYGIAYRGFFGWPRKKRPQDSGCFAACAAAAFYRRDVFEALGGFDERFFCYGEDVDLGFRLLLSGGETVQLHDAVVHHEGSGVTGRNSEFSVYHGHRNRIWLYYKNTPAVLYWLTVPIRGIGDLLLLGKALLSGTSGAYFNAIKDGYGNLAQFRDDRAILSVQKKSAYIAARMVWSPFALLRRQGKTIPIKERSQSEKSCTI</sequence>
<evidence type="ECO:0000313" key="3">
    <source>
        <dbReference type="Proteomes" id="UP001560685"/>
    </source>
</evidence>
<dbReference type="InterPro" id="IPR001173">
    <property type="entry name" value="Glyco_trans_2-like"/>
</dbReference>
<feature type="domain" description="Glycosyltransferase 2-like" evidence="1">
    <location>
        <begin position="11"/>
        <end position="181"/>
    </location>
</feature>